<sequence length="87" mass="9489">MRETGENGGMFSALWNVLRELLLALIGQPSRPGPTRQEREAELAQQEALRDAPAPTTAWDAARQVGAEVGKAAIWQPTDAPRRKGPK</sequence>
<reference evidence="3" key="1">
    <citation type="journal article" date="2014" name="Int. J. Syst. Evol. Microbiol.">
        <title>Complete genome of a new Firmicutes species belonging to the dominant human colonic microbiota ('Ruminococcus bicirculans') reveals two chromosomes and a selective capacity to utilize plant glucans.</title>
        <authorList>
            <consortium name="NISC Comparative Sequencing Program"/>
            <person name="Wegmann U."/>
            <person name="Louis P."/>
            <person name="Goesmann A."/>
            <person name="Henrissat B."/>
            <person name="Duncan S.H."/>
            <person name="Flint H.J."/>
        </authorList>
    </citation>
    <scope>NUCLEOTIDE SEQUENCE</scope>
    <source>
        <strain evidence="3">CGMCC 1.8884</strain>
    </source>
</reference>
<comment type="caution">
    <text evidence="2">The sequence shown here is derived from an EMBL/GenBank/DDBJ whole genome shotgun (WGS) entry which is preliminary data.</text>
</comment>
<evidence type="ECO:0000313" key="2">
    <source>
        <dbReference type="EMBL" id="GGI78448.1"/>
    </source>
</evidence>
<reference evidence="2" key="2">
    <citation type="journal article" date="2014" name="Int. J. Syst. Evol. Microbiol.">
        <title>Complete genome sequence of Corynebacterium casei LMG S-19264T (=DSM 44701T), isolated from a smear-ripened cheese.</title>
        <authorList>
            <consortium name="US DOE Joint Genome Institute (JGI-PGF)"/>
            <person name="Walter F."/>
            <person name="Albersmeier A."/>
            <person name="Kalinowski J."/>
            <person name="Ruckert C."/>
        </authorList>
    </citation>
    <scope>NUCLEOTIDE SEQUENCE</scope>
    <source>
        <strain evidence="2">CGMCC 1.8885</strain>
    </source>
</reference>
<proteinExistence type="predicted"/>
<reference evidence="2" key="4">
    <citation type="submission" date="2023-08" db="EMBL/GenBank/DDBJ databases">
        <authorList>
            <person name="Sun Q."/>
            <person name="Zhou Y."/>
        </authorList>
    </citation>
    <scope>NUCLEOTIDE SEQUENCE</scope>
    <source>
        <strain evidence="3">CGMCC 1.8884</strain>
        <strain evidence="2">CGMCC 1.8885</strain>
    </source>
</reference>
<evidence type="ECO:0000313" key="3">
    <source>
        <dbReference type="EMBL" id="GGP30572.1"/>
    </source>
</evidence>
<reference evidence="4" key="3">
    <citation type="journal article" date="2019" name="Int. J. Syst. Evol. Microbiol.">
        <title>The Global Catalogue of Microorganisms (GCM) 10K type strain sequencing project: providing services to taxonomists for standard genome sequencing and annotation.</title>
        <authorList>
            <consortium name="The Broad Institute Genomics Platform"/>
            <consortium name="The Broad Institute Genome Sequencing Center for Infectious Disease"/>
            <person name="Wu L."/>
            <person name="Ma J."/>
        </authorList>
    </citation>
    <scope>NUCLEOTIDE SEQUENCE [LARGE SCALE GENOMIC DNA]</scope>
    <source>
        <strain evidence="4">CGMCC 1.8884</strain>
    </source>
</reference>
<dbReference type="AlphaFoldDB" id="A0AAV4K2B3"/>
<dbReference type="Proteomes" id="UP000630135">
    <property type="component" value="Unassembled WGS sequence"/>
</dbReference>
<protein>
    <submittedName>
        <fullName evidence="2">Uncharacterized protein</fullName>
    </submittedName>
</protein>
<feature type="region of interest" description="Disordered" evidence="1">
    <location>
        <begin position="28"/>
        <end position="56"/>
    </location>
</feature>
<dbReference type="EMBL" id="BMLZ01000031">
    <property type="protein sequence ID" value="GGP30572.1"/>
    <property type="molecule type" value="Genomic_DNA"/>
</dbReference>
<dbReference type="Proteomes" id="UP000652720">
    <property type="component" value="Unassembled WGS sequence"/>
</dbReference>
<evidence type="ECO:0000313" key="5">
    <source>
        <dbReference type="Proteomes" id="UP000652720"/>
    </source>
</evidence>
<organism evidence="2 5">
    <name type="scientific">Deinococcus wulumuqiensis</name>
    <dbReference type="NCBI Taxonomy" id="980427"/>
    <lineage>
        <taxon>Bacteria</taxon>
        <taxon>Thermotogati</taxon>
        <taxon>Deinococcota</taxon>
        <taxon>Deinococci</taxon>
        <taxon>Deinococcales</taxon>
        <taxon>Deinococcaceae</taxon>
        <taxon>Deinococcus</taxon>
    </lineage>
</organism>
<keyword evidence="4" id="KW-1185">Reference proteome</keyword>
<name>A0AAV4K2B3_9DEIO</name>
<accession>A0AAV4K2B3</accession>
<feature type="compositionally biased region" description="Low complexity" evidence="1">
    <location>
        <begin position="43"/>
        <end position="56"/>
    </location>
</feature>
<gene>
    <name evidence="3" type="ORF">GCM10008021_22230</name>
    <name evidence="2" type="ORF">GCM10010914_10820</name>
</gene>
<evidence type="ECO:0000256" key="1">
    <source>
        <dbReference type="SAM" id="MobiDB-lite"/>
    </source>
</evidence>
<evidence type="ECO:0000313" key="4">
    <source>
        <dbReference type="Proteomes" id="UP000630135"/>
    </source>
</evidence>
<dbReference type="EMBL" id="BMMA01000007">
    <property type="protein sequence ID" value="GGI78448.1"/>
    <property type="molecule type" value="Genomic_DNA"/>
</dbReference>